<feature type="transmembrane region" description="Helical" evidence="5">
    <location>
        <begin position="48"/>
        <end position="69"/>
    </location>
</feature>
<dbReference type="SUPFAM" id="SSF103473">
    <property type="entry name" value="MFS general substrate transporter"/>
    <property type="match status" value="1"/>
</dbReference>
<evidence type="ECO:0000256" key="4">
    <source>
        <dbReference type="ARBA" id="ARBA00023136"/>
    </source>
</evidence>
<dbReference type="KEGG" id="pfla:Pflav_026590"/>
<dbReference type="GO" id="GO:0005886">
    <property type="term" value="C:plasma membrane"/>
    <property type="evidence" value="ECO:0007669"/>
    <property type="project" value="UniProtKB-SubCell"/>
</dbReference>
<comment type="subcellular location">
    <subcellularLocation>
        <location evidence="1">Cell membrane</location>
        <topology evidence="1">Multi-pass membrane protein</topology>
    </subcellularLocation>
</comment>
<keyword evidence="8" id="KW-1185">Reference proteome</keyword>
<protein>
    <submittedName>
        <fullName evidence="7">MFS transporter</fullName>
    </submittedName>
</protein>
<feature type="transmembrane region" description="Helical" evidence="5">
    <location>
        <begin position="369"/>
        <end position="387"/>
    </location>
</feature>
<name>A0A6F8XR35_9ACTN</name>
<dbReference type="PANTHER" id="PTHR23527">
    <property type="entry name" value="BLL3282 PROTEIN"/>
    <property type="match status" value="1"/>
</dbReference>
<feature type="transmembrane region" description="Helical" evidence="5">
    <location>
        <begin position="105"/>
        <end position="132"/>
    </location>
</feature>
<proteinExistence type="predicted"/>
<evidence type="ECO:0000259" key="6">
    <source>
        <dbReference type="PROSITE" id="PS50850"/>
    </source>
</evidence>
<feature type="domain" description="Major facilitator superfamily (MFS) profile" evidence="6">
    <location>
        <begin position="1"/>
        <end position="392"/>
    </location>
</feature>
<evidence type="ECO:0000313" key="7">
    <source>
        <dbReference type="EMBL" id="BCB76249.1"/>
    </source>
</evidence>
<dbReference type="Gene3D" id="1.20.1250.20">
    <property type="entry name" value="MFS general substrate transporter like domains"/>
    <property type="match status" value="2"/>
</dbReference>
<gene>
    <name evidence="7" type="ORF">Pflav_026590</name>
</gene>
<dbReference type="AlphaFoldDB" id="A0A6F8XR35"/>
<dbReference type="InterPro" id="IPR036259">
    <property type="entry name" value="MFS_trans_sf"/>
</dbReference>
<organism evidence="7 8">
    <name type="scientific">Phytohabitans flavus</name>
    <dbReference type="NCBI Taxonomy" id="1076124"/>
    <lineage>
        <taxon>Bacteria</taxon>
        <taxon>Bacillati</taxon>
        <taxon>Actinomycetota</taxon>
        <taxon>Actinomycetes</taxon>
        <taxon>Micromonosporales</taxon>
        <taxon>Micromonosporaceae</taxon>
    </lineage>
</organism>
<sequence length="402" mass="39725">MVAVTDGVIHYRWAVLCAGTAAQITAGAFIQGLPAIGPVLRTELGLSLAAVGVVLACPMLGVVSALLLWGRICDRWGEHNTMGVGLALAGLLMATAASVTPSAVAVAVLLAVAGAATASVCVASGSAVMAWFPKERRGLAMGVRACGLPAGAALAAATLPIVAHHATLSAAFGVLSAACLVAGIVVVTVVREPDGGVPLPVRGGGKSTVGDPRLLRLSLASGLLVLPQVGITALLALFLVEHRGADVATASAMVTMAQLSGVASRIGAGVWSDAIGSRLRPVQIVAVAAVPLALLTAMLVDAPSLPFVGTLLLLCATILCWNGLAFSAAGELAAPGYAATALAVQNTAIFGGSMLAAPLGAALAQYTSWQVAFAALALPAAAAALVLNPMARTAVVSVRAAA</sequence>
<dbReference type="PROSITE" id="PS50850">
    <property type="entry name" value="MFS"/>
    <property type="match status" value="1"/>
</dbReference>
<feature type="transmembrane region" description="Helical" evidence="5">
    <location>
        <begin position="252"/>
        <end position="270"/>
    </location>
</feature>
<dbReference type="Proteomes" id="UP000502508">
    <property type="component" value="Chromosome"/>
</dbReference>
<dbReference type="InterPro" id="IPR011701">
    <property type="entry name" value="MFS"/>
</dbReference>
<keyword evidence="3 5" id="KW-1133">Transmembrane helix</keyword>
<dbReference type="GO" id="GO:0022857">
    <property type="term" value="F:transmembrane transporter activity"/>
    <property type="evidence" value="ECO:0007669"/>
    <property type="project" value="InterPro"/>
</dbReference>
<evidence type="ECO:0000256" key="1">
    <source>
        <dbReference type="ARBA" id="ARBA00004651"/>
    </source>
</evidence>
<feature type="transmembrane region" description="Helical" evidence="5">
    <location>
        <begin position="81"/>
        <end position="99"/>
    </location>
</feature>
<dbReference type="RefSeq" id="WP_173036344.1">
    <property type="nucleotide sequence ID" value="NZ_AP022870.1"/>
</dbReference>
<keyword evidence="4 5" id="KW-0472">Membrane</keyword>
<evidence type="ECO:0000256" key="5">
    <source>
        <dbReference type="SAM" id="Phobius"/>
    </source>
</evidence>
<feature type="transmembrane region" description="Helical" evidence="5">
    <location>
        <begin position="168"/>
        <end position="190"/>
    </location>
</feature>
<evidence type="ECO:0000256" key="2">
    <source>
        <dbReference type="ARBA" id="ARBA00022692"/>
    </source>
</evidence>
<dbReference type="Pfam" id="PF07690">
    <property type="entry name" value="MFS_1"/>
    <property type="match status" value="1"/>
</dbReference>
<feature type="transmembrane region" description="Helical" evidence="5">
    <location>
        <begin position="214"/>
        <end position="240"/>
    </location>
</feature>
<dbReference type="InterPro" id="IPR020846">
    <property type="entry name" value="MFS_dom"/>
</dbReference>
<feature type="transmembrane region" description="Helical" evidence="5">
    <location>
        <begin position="282"/>
        <end position="300"/>
    </location>
</feature>
<keyword evidence="2 5" id="KW-0812">Transmembrane</keyword>
<dbReference type="PANTHER" id="PTHR23527:SF1">
    <property type="entry name" value="BLL3282 PROTEIN"/>
    <property type="match status" value="1"/>
</dbReference>
<dbReference type="InterPro" id="IPR052952">
    <property type="entry name" value="MFS-Transporter"/>
</dbReference>
<feature type="transmembrane region" description="Helical" evidence="5">
    <location>
        <begin position="139"/>
        <end position="162"/>
    </location>
</feature>
<dbReference type="EMBL" id="AP022870">
    <property type="protein sequence ID" value="BCB76249.1"/>
    <property type="molecule type" value="Genomic_DNA"/>
</dbReference>
<accession>A0A6F8XR35</accession>
<feature type="transmembrane region" description="Helical" evidence="5">
    <location>
        <begin position="306"/>
        <end position="324"/>
    </location>
</feature>
<feature type="transmembrane region" description="Helical" evidence="5">
    <location>
        <begin position="336"/>
        <end position="357"/>
    </location>
</feature>
<evidence type="ECO:0000256" key="3">
    <source>
        <dbReference type="ARBA" id="ARBA00022989"/>
    </source>
</evidence>
<reference evidence="7 8" key="2">
    <citation type="submission" date="2020-03" db="EMBL/GenBank/DDBJ databases">
        <authorList>
            <person name="Ichikawa N."/>
            <person name="Kimura A."/>
            <person name="Kitahashi Y."/>
            <person name="Uohara A."/>
        </authorList>
    </citation>
    <scope>NUCLEOTIDE SEQUENCE [LARGE SCALE GENOMIC DNA]</scope>
    <source>
        <strain evidence="7 8">NBRC 107702</strain>
    </source>
</reference>
<reference evidence="7 8" key="1">
    <citation type="submission" date="2020-03" db="EMBL/GenBank/DDBJ databases">
        <title>Whole genome shotgun sequence of Phytohabitans flavus NBRC 107702.</title>
        <authorList>
            <person name="Komaki H."/>
            <person name="Tamura T."/>
        </authorList>
    </citation>
    <scope>NUCLEOTIDE SEQUENCE [LARGE SCALE GENOMIC DNA]</scope>
    <source>
        <strain evidence="7 8">NBRC 107702</strain>
    </source>
</reference>
<evidence type="ECO:0000313" key="8">
    <source>
        <dbReference type="Proteomes" id="UP000502508"/>
    </source>
</evidence>